<dbReference type="CDD" id="cd06915">
    <property type="entry name" value="NTP_transferase_WcbM_like"/>
    <property type="match status" value="1"/>
</dbReference>
<dbReference type="Gene3D" id="3.90.550.10">
    <property type="entry name" value="Spore Coat Polysaccharide Biosynthesis Protein SpsA, Chain A"/>
    <property type="match status" value="1"/>
</dbReference>
<organism evidence="2 3">
    <name type="scientific">Thermithiobacillus plumbiphilus</name>
    <dbReference type="NCBI Taxonomy" id="1729899"/>
    <lineage>
        <taxon>Bacteria</taxon>
        <taxon>Pseudomonadati</taxon>
        <taxon>Pseudomonadota</taxon>
        <taxon>Acidithiobacillia</taxon>
        <taxon>Acidithiobacillales</taxon>
        <taxon>Thermithiobacillaceae</taxon>
        <taxon>Thermithiobacillus</taxon>
    </lineage>
</organism>
<keyword evidence="3" id="KW-1185">Reference proteome</keyword>
<dbReference type="InterPro" id="IPR005835">
    <property type="entry name" value="NTP_transferase_dom"/>
</dbReference>
<evidence type="ECO:0000259" key="1">
    <source>
        <dbReference type="Pfam" id="PF00483"/>
    </source>
</evidence>
<dbReference type="Proteomes" id="UP001446205">
    <property type="component" value="Unassembled WGS sequence"/>
</dbReference>
<dbReference type="EMBL" id="JBBPCO010000009">
    <property type="protein sequence ID" value="MEK8090142.1"/>
    <property type="molecule type" value="Genomic_DNA"/>
</dbReference>
<dbReference type="InterPro" id="IPR050486">
    <property type="entry name" value="Mannose-1P_guanyltransferase"/>
</dbReference>
<dbReference type="InterPro" id="IPR029044">
    <property type="entry name" value="Nucleotide-diphossugar_trans"/>
</dbReference>
<protein>
    <submittedName>
        <fullName evidence="2">Nucleotidyltransferase family protein</fullName>
    </submittedName>
</protein>
<dbReference type="PANTHER" id="PTHR22572">
    <property type="entry name" value="SUGAR-1-PHOSPHATE GUANYL TRANSFERASE"/>
    <property type="match status" value="1"/>
</dbReference>
<comment type="caution">
    <text evidence="2">The sequence shown here is derived from an EMBL/GenBank/DDBJ whole genome shotgun (WGS) entry which is preliminary data.</text>
</comment>
<evidence type="ECO:0000313" key="3">
    <source>
        <dbReference type="Proteomes" id="UP001446205"/>
    </source>
</evidence>
<reference evidence="2 3" key="1">
    <citation type="submission" date="2024-04" db="EMBL/GenBank/DDBJ databases">
        <authorList>
            <person name="Abashina T."/>
            <person name="Shaikin A."/>
        </authorList>
    </citation>
    <scope>NUCLEOTIDE SEQUENCE [LARGE SCALE GENOMIC DNA]</scope>
    <source>
        <strain evidence="2 3">AAFK</strain>
    </source>
</reference>
<dbReference type="RefSeq" id="WP_341371198.1">
    <property type="nucleotide sequence ID" value="NZ_JBBPCO010000009.1"/>
</dbReference>
<sequence length="230" mass="25431">MKEAIILAGGLGTRLRQITGEVPKPLAPVCGRPFLEHLLRYLAAEGIARVCLAVGYRREMIMEHFGQEFAGMELVYSIETEPLGTGGALRQALELMHAKDILVLNGDTLFKIPLQQMFDAHQAEQSKVTLALKPAHQASRFGSVQVIEGRIMAFGAAQQGECHYINGGIYILQKDLLSRPDLPDKFSFEADFLQPELGNLDGASFISDAYFIDIGVPEDYHRADRELCVN</sequence>
<dbReference type="Pfam" id="PF00483">
    <property type="entry name" value="NTP_transferase"/>
    <property type="match status" value="1"/>
</dbReference>
<name>A0ABU9D9D1_9PROT</name>
<gene>
    <name evidence="2" type="ORF">WOB96_10255</name>
</gene>
<accession>A0ABU9D9D1</accession>
<feature type="domain" description="Nucleotidyl transferase" evidence="1">
    <location>
        <begin position="4"/>
        <end position="226"/>
    </location>
</feature>
<dbReference type="SUPFAM" id="SSF53448">
    <property type="entry name" value="Nucleotide-diphospho-sugar transferases"/>
    <property type="match status" value="1"/>
</dbReference>
<evidence type="ECO:0000313" key="2">
    <source>
        <dbReference type="EMBL" id="MEK8090142.1"/>
    </source>
</evidence>
<proteinExistence type="predicted"/>